<gene>
    <name evidence="1" type="ORF">H2O64_19935</name>
</gene>
<name>A0ABR7QEV5_9FLAO</name>
<keyword evidence="2" id="KW-1185">Reference proteome</keyword>
<proteinExistence type="predicted"/>
<dbReference type="Proteomes" id="UP000619238">
    <property type="component" value="Unassembled WGS sequence"/>
</dbReference>
<accession>A0ABR7QEV5</accession>
<protein>
    <submittedName>
        <fullName evidence="1">Uncharacterized protein</fullName>
    </submittedName>
</protein>
<organism evidence="1 2">
    <name type="scientific">Kordia aestuariivivens</name>
    <dbReference type="NCBI Taxonomy" id="2759037"/>
    <lineage>
        <taxon>Bacteria</taxon>
        <taxon>Pseudomonadati</taxon>
        <taxon>Bacteroidota</taxon>
        <taxon>Flavobacteriia</taxon>
        <taxon>Flavobacteriales</taxon>
        <taxon>Flavobacteriaceae</taxon>
        <taxon>Kordia</taxon>
    </lineage>
</organism>
<evidence type="ECO:0000313" key="1">
    <source>
        <dbReference type="EMBL" id="MBC8756953.1"/>
    </source>
</evidence>
<comment type="caution">
    <text evidence="1">The sequence shown here is derived from an EMBL/GenBank/DDBJ whole genome shotgun (WGS) entry which is preliminary data.</text>
</comment>
<dbReference type="EMBL" id="JACGWS010000015">
    <property type="protein sequence ID" value="MBC8756953.1"/>
    <property type="molecule type" value="Genomic_DNA"/>
</dbReference>
<evidence type="ECO:0000313" key="2">
    <source>
        <dbReference type="Proteomes" id="UP000619238"/>
    </source>
</evidence>
<sequence>MKPWRKFRKMVAVLVFDRKTKNTSGKSALSFVEACAELNSVFFVRAKKMKI</sequence>
<dbReference type="RefSeq" id="WP_187563995.1">
    <property type="nucleotide sequence ID" value="NZ_JACGWS010000015.1"/>
</dbReference>
<reference evidence="1 2" key="1">
    <citation type="submission" date="2020-07" db="EMBL/GenBank/DDBJ databases">
        <title>Description of Kordia aestuariivivens sp. nov., isolated from a tidal flat.</title>
        <authorList>
            <person name="Park S."/>
            <person name="Yoon J.-H."/>
        </authorList>
    </citation>
    <scope>NUCLEOTIDE SEQUENCE [LARGE SCALE GENOMIC DNA]</scope>
    <source>
        <strain evidence="1 2">YSTF-M3</strain>
    </source>
</reference>